<dbReference type="InterPro" id="IPR015648">
    <property type="entry name" value="Transcrpt_fac_DP"/>
</dbReference>
<dbReference type="OrthoDB" id="552115at2759"/>
<dbReference type="GO" id="GO:0000981">
    <property type="term" value="F:DNA-binding transcription factor activity, RNA polymerase II-specific"/>
    <property type="evidence" value="ECO:0007669"/>
    <property type="project" value="TreeGrafter"/>
</dbReference>
<gene>
    <name evidence="9" type="ORF">M153_7968000877</name>
</gene>
<evidence type="ECO:0000313" key="9">
    <source>
        <dbReference type="EMBL" id="KRH92301.1"/>
    </source>
</evidence>
<protein>
    <submittedName>
        <fullName evidence="9">E2F-like protein</fullName>
    </submittedName>
</protein>
<keyword evidence="10" id="KW-1185">Reference proteome</keyword>
<dbReference type="SUPFAM" id="SSF46785">
    <property type="entry name" value="Winged helix' DNA-binding domain"/>
    <property type="match status" value="1"/>
</dbReference>
<evidence type="ECO:0000256" key="6">
    <source>
        <dbReference type="ARBA" id="ARBA00023242"/>
    </source>
</evidence>
<evidence type="ECO:0000256" key="3">
    <source>
        <dbReference type="ARBA" id="ARBA00023015"/>
    </source>
</evidence>
<evidence type="ECO:0000256" key="4">
    <source>
        <dbReference type="ARBA" id="ARBA00023125"/>
    </source>
</evidence>
<dbReference type="InterPro" id="IPR037241">
    <property type="entry name" value="E2F-DP_heterodim"/>
</dbReference>
<comment type="caution">
    <text evidence="9">The sequence shown here is derived from an EMBL/GenBank/DDBJ whole genome shotgun (WGS) entry which is preliminary data.</text>
</comment>
<dbReference type="Gene3D" id="1.10.10.10">
    <property type="entry name" value="Winged helix-like DNA-binding domain superfamily/Winged helix DNA-binding domain"/>
    <property type="match status" value="1"/>
</dbReference>
<keyword evidence="4 7" id="KW-0238">DNA-binding</keyword>
<evidence type="ECO:0000256" key="5">
    <source>
        <dbReference type="ARBA" id="ARBA00023163"/>
    </source>
</evidence>
<dbReference type="Gene3D" id="1.20.140.80">
    <property type="entry name" value="Transcription factor DP"/>
    <property type="match status" value="1"/>
</dbReference>
<dbReference type="InterPro" id="IPR003316">
    <property type="entry name" value="E2F_WHTH_DNA-bd_dom"/>
</dbReference>
<accession>A0A0R0LS28</accession>
<comment type="subcellular location">
    <subcellularLocation>
        <location evidence="1 7">Nucleus</location>
    </subcellularLocation>
</comment>
<dbReference type="GO" id="GO:0000977">
    <property type="term" value="F:RNA polymerase II transcription regulatory region sequence-specific DNA binding"/>
    <property type="evidence" value="ECO:0007669"/>
    <property type="project" value="TreeGrafter"/>
</dbReference>
<evidence type="ECO:0000313" key="10">
    <source>
        <dbReference type="Proteomes" id="UP000051530"/>
    </source>
</evidence>
<dbReference type="AlphaFoldDB" id="A0A0R0LS28"/>
<dbReference type="InterPro" id="IPR038168">
    <property type="entry name" value="TF_DP_C_sf"/>
</dbReference>
<dbReference type="InterPro" id="IPR036390">
    <property type="entry name" value="WH_DNA-bd_sf"/>
</dbReference>
<dbReference type="PANTHER" id="PTHR12548:SF9">
    <property type="entry name" value="TRANSCRIPTION FACTOR DP"/>
    <property type="match status" value="1"/>
</dbReference>
<dbReference type="PANTHER" id="PTHR12548">
    <property type="entry name" value="TRANSCRIPTION FACTOR DP"/>
    <property type="match status" value="1"/>
</dbReference>
<keyword evidence="3 7" id="KW-0805">Transcription regulation</keyword>
<sequence>MKEIFSDALTSETRKEGLKEISVSIHNLLLIKKNMTYKEILDNINTSNANTLRRRVYDVLSVMRALNMITKDKRMYSLIGRNPISEKRIVISEKKKQITDLKHLKEVFEFIVKKNAYRSFKISDDKFFLPFMVVVIERDSNVHCETNEERSCFKFRSEKPIKLVEDLEILKELHKLNFSPIQNNSMDSLEKFKESFGTVFEHLE</sequence>
<proteinExistence type="inferred from homology"/>
<reference evidence="9 10" key="1">
    <citation type="submission" date="2015-07" db="EMBL/GenBank/DDBJ databases">
        <title>The genome of Pseudoloma neurophilia, a relevant intracellular parasite of the zebrafish.</title>
        <authorList>
            <person name="Ndikumana S."/>
            <person name="Pelin A."/>
            <person name="Sanders J."/>
            <person name="Corradi N."/>
        </authorList>
    </citation>
    <scope>NUCLEOTIDE SEQUENCE [LARGE SCALE GENOMIC DNA]</scope>
    <source>
        <strain evidence="9 10">MK1</strain>
    </source>
</reference>
<dbReference type="GO" id="GO:0051726">
    <property type="term" value="P:regulation of cell cycle"/>
    <property type="evidence" value="ECO:0007669"/>
    <property type="project" value="InterPro"/>
</dbReference>
<evidence type="ECO:0000256" key="7">
    <source>
        <dbReference type="RuleBase" id="RU003796"/>
    </source>
</evidence>
<comment type="similarity">
    <text evidence="2 7">Belongs to the E2F/DP family.</text>
</comment>
<dbReference type="InterPro" id="IPR036388">
    <property type="entry name" value="WH-like_DNA-bd_sf"/>
</dbReference>
<evidence type="ECO:0000256" key="2">
    <source>
        <dbReference type="ARBA" id="ARBA00010940"/>
    </source>
</evidence>
<dbReference type="SMART" id="SM01372">
    <property type="entry name" value="E2F_TDP"/>
    <property type="match status" value="1"/>
</dbReference>
<keyword evidence="5 7" id="KW-0804">Transcription</keyword>
<dbReference type="Pfam" id="PF08781">
    <property type="entry name" value="DP"/>
    <property type="match status" value="1"/>
</dbReference>
<dbReference type="InterPro" id="IPR014889">
    <property type="entry name" value="Transc_factor_DP_C"/>
</dbReference>
<dbReference type="Pfam" id="PF02319">
    <property type="entry name" value="WHD_E2F_TDP"/>
    <property type="match status" value="1"/>
</dbReference>
<dbReference type="SUPFAM" id="SSF144074">
    <property type="entry name" value="E2F-DP heterodimerization region"/>
    <property type="match status" value="1"/>
</dbReference>
<evidence type="ECO:0000259" key="8">
    <source>
        <dbReference type="SMART" id="SM01372"/>
    </source>
</evidence>
<dbReference type="EMBL" id="LGUB01001035">
    <property type="protein sequence ID" value="KRH92301.1"/>
    <property type="molecule type" value="Genomic_DNA"/>
</dbReference>
<dbReference type="Proteomes" id="UP000051530">
    <property type="component" value="Unassembled WGS sequence"/>
</dbReference>
<keyword evidence="6 7" id="KW-0539">Nucleus</keyword>
<dbReference type="GO" id="GO:0005667">
    <property type="term" value="C:transcription regulator complex"/>
    <property type="evidence" value="ECO:0007669"/>
    <property type="project" value="InterPro"/>
</dbReference>
<feature type="domain" description="E2F/DP family winged-helix DNA-binding" evidence="8">
    <location>
        <begin position="13"/>
        <end position="80"/>
    </location>
</feature>
<organism evidence="9 10">
    <name type="scientific">Pseudoloma neurophilia</name>
    <dbReference type="NCBI Taxonomy" id="146866"/>
    <lineage>
        <taxon>Eukaryota</taxon>
        <taxon>Fungi</taxon>
        <taxon>Fungi incertae sedis</taxon>
        <taxon>Microsporidia</taxon>
        <taxon>Pseudoloma</taxon>
    </lineage>
</organism>
<dbReference type="VEuPathDB" id="MicrosporidiaDB:M153_7968000877"/>
<dbReference type="GO" id="GO:0005634">
    <property type="term" value="C:nucleus"/>
    <property type="evidence" value="ECO:0007669"/>
    <property type="project" value="UniProtKB-SubCell"/>
</dbReference>
<name>A0A0R0LS28_9MICR</name>
<evidence type="ECO:0000256" key="1">
    <source>
        <dbReference type="ARBA" id="ARBA00004123"/>
    </source>
</evidence>